<dbReference type="Proteomes" id="UP000236291">
    <property type="component" value="Unassembled WGS sequence"/>
</dbReference>
<name>A0A2K3NXL8_TRIPR</name>
<dbReference type="FunFam" id="1.10.10.10:FF:000322">
    <property type="entry name" value="Probable disease resistance protein At1g63360"/>
    <property type="match status" value="1"/>
</dbReference>
<dbReference type="GO" id="GO:0043531">
    <property type="term" value="F:ADP binding"/>
    <property type="evidence" value="ECO:0007669"/>
    <property type="project" value="InterPro"/>
</dbReference>
<feature type="domain" description="R13L1/DRL21-like LRR repeat region" evidence="9">
    <location>
        <begin position="679"/>
        <end position="804"/>
    </location>
</feature>
<evidence type="ECO:0000256" key="3">
    <source>
        <dbReference type="ARBA" id="ARBA00022741"/>
    </source>
</evidence>
<evidence type="ECO:0000313" key="10">
    <source>
        <dbReference type="EMBL" id="PNY07777.1"/>
    </source>
</evidence>
<feature type="domain" description="Disease resistance N-terminal" evidence="7">
    <location>
        <begin position="10"/>
        <end position="98"/>
    </location>
</feature>
<dbReference type="FunFam" id="3.40.50.300:FF:001091">
    <property type="entry name" value="Probable disease resistance protein At1g61300"/>
    <property type="match status" value="1"/>
</dbReference>
<keyword evidence="4" id="KW-0611">Plant defense</keyword>
<dbReference type="SUPFAM" id="SSF52058">
    <property type="entry name" value="L domain-like"/>
    <property type="match status" value="2"/>
</dbReference>
<dbReference type="Gene3D" id="3.40.50.300">
    <property type="entry name" value="P-loop containing nucleotide triphosphate hydrolases"/>
    <property type="match status" value="1"/>
</dbReference>
<dbReference type="InterPro" id="IPR002182">
    <property type="entry name" value="NB-ARC"/>
</dbReference>
<evidence type="ECO:0000256" key="1">
    <source>
        <dbReference type="ARBA" id="ARBA00022614"/>
    </source>
</evidence>
<sequence length="1249" mass="142614">MAEAVIGGAFLSAFLDVIFKRLTSPEVANLIHGNKLDKKLLQRLETTLKVVRTVLNDAEKKQIRDSDINNWLNDLKDAVYVADDLLDEVSTETVTQKEVTNLFFSLFNLQDREMVSKFEDIVERLESILKLKESLDLKEIAVENFSYKTPSTSLQDGSRVYGRDEDKEAVVKFLLDDNRDDGEEVSVMAIVGMGGVGKTTLAQLVYNDDYLKLVFDLKAWVCVSEEFEILRVTKIITQAVTGRPCEMNDLNLLQLELQDMLKEKKFLIVLDDVWIEDYVNWDLLKKPFPRGVRGSKILVTTRSEKVASVVQTVQTYRLNQLSNEDCWSVFGNHACFTPGSGRNAEALETIGREIVKKCKGLPLAAQSLGGILRRKDDIMDWSNVLKSDIWELSESESKIIPALRISYHYLPPHLKRCFVYCSLYPKDYEFEENDLILLWMAEDLLLPPRKGRTLEEVGSEYFDYLVSRSFFQQSSTRNMSFVMHDLMHDLATFLGGEFFFRSEELAKETKINIKARHLSFTKFNGLISENFEVLGRVKFLRTFLPINFEVAAFNNEKVPCILLLKLKYLRVLSFCRFRNLDMLPDSIGKLIHLRYLNLSLTGITTLPESLCSLYNLQTLNLFGCYKLTMLPCGMQTLVNLCYLDISETALKEMPKSMSKLNKLHHLSYFIVGKQEEDGIKELGELSNLHGSLSIRKLENVTAGSEALEARMMDKKHIDSLFLVWFSSDDCTDSRTELDILCKLQPYQDLKLLSIEGYRGTRFPNWVGNSSYHNMTSLTISSCKNCFSLPSLGQLTSLKYLTISDLDRLETIDASFYKNDDSSSSVTPFPVLEFIEFENMPCWKVWHSSKVYAFPQLKRLTIDNCPKLRGDLPNHLPSLKTLVIRSCEHLVSSLPKAPSARILQIVKSDKVVLQELPFSIEFIKIKGSSMVESVLEAITVTQPTCVRYLELTDCSSSISYPGSCLSISMKTLHIEDFRKLEFTKQHNHRLLESLSIHNSCDSLTSLPLDIFPNLKRLYISNCENLESLLVSQSHDFTLQNLTSFEIRECPNLVSLSSEGLPAPNMTRFLISKCNKLKSLPHQMNILLPKLEYFRLENCPEIESFPESGMPPKLRSIRITNCAKLLSGWSWPSMDRLTDVTIEGPCDAIKSFPKEGLLHSSLKSLTLLTLSSLEMLDCKGLRHLTSLQQLRIIDCPKLENMVGRETLPASILNLYIIRCPLLKERCYMKHPQIWNKISHIKDISVDHKRIS</sequence>
<dbReference type="PANTHER" id="PTHR36766:SF51">
    <property type="entry name" value="DISEASE RESISTANCE RPP13-LIKE PROTEIN 1"/>
    <property type="match status" value="1"/>
</dbReference>
<dbReference type="InterPro" id="IPR056789">
    <property type="entry name" value="LRR_R13L1-DRL21"/>
</dbReference>
<reference evidence="10 11" key="1">
    <citation type="journal article" date="2014" name="Am. J. Bot.">
        <title>Genome assembly and annotation for red clover (Trifolium pratense; Fabaceae).</title>
        <authorList>
            <person name="Istvanek J."/>
            <person name="Jaros M."/>
            <person name="Krenek A."/>
            <person name="Repkova J."/>
        </authorList>
    </citation>
    <scope>NUCLEOTIDE SEQUENCE [LARGE SCALE GENOMIC DNA]</scope>
    <source>
        <strain evidence="11">cv. Tatra</strain>
        <tissue evidence="10">Young leaves</tissue>
    </source>
</reference>
<accession>A0A2K3NXL8</accession>
<evidence type="ECO:0000259" key="7">
    <source>
        <dbReference type="Pfam" id="PF18052"/>
    </source>
</evidence>
<dbReference type="Gene3D" id="3.80.10.10">
    <property type="entry name" value="Ribonuclease Inhibitor"/>
    <property type="match status" value="2"/>
</dbReference>
<gene>
    <name evidence="10" type="ORF">L195_g004281</name>
</gene>
<evidence type="ECO:0000256" key="2">
    <source>
        <dbReference type="ARBA" id="ARBA00022737"/>
    </source>
</evidence>
<dbReference type="InterPro" id="IPR032675">
    <property type="entry name" value="LRR_dom_sf"/>
</dbReference>
<dbReference type="InterPro" id="IPR042197">
    <property type="entry name" value="Apaf_helical"/>
</dbReference>
<protein>
    <submittedName>
        <fullName evidence="10">Disease resistance protein</fullName>
    </submittedName>
</protein>
<evidence type="ECO:0000256" key="5">
    <source>
        <dbReference type="ARBA" id="ARBA00022840"/>
    </source>
</evidence>
<dbReference type="InterPro" id="IPR041118">
    <property type="entry name" value="Rx_N"/>
</dbReference>
<keyword evidence="1" id="KW-0433">Leucine-rich repeat</keyword>
<dbReference type="GO" id="GO:0051707">
    <property type="term" value="P:response to other organism"/>
    <property type="evidence" value="ECO:0007669"/>
    <property type="project" value="UniProtKB-ARBA"/>
</dbReference>
<dbReference type="PANTHER" id="PTHR36766">
    <property type="entry name" value="PLANT BROAD-SPECTRUM MILDEW RESISTANCE PROTEIN RPW8"/>
    <property type="match status" value="1"/>
</dbReference>
<dbReference type="Pfam" id="PF18052">
    <property type="entry name" value="Rx_N"/>
    <property type="match status" value="1"/>
</dbReference>
<dbReference type="InterPro" id="IPR058922">
    <property type="entry name" value="WHD_DRP"/>
</dbReference>
<dbReference type="InterPro" id="IPR027417">
    <property type="entry name" value="P-loop_NTPase"/>
</dbReference>
<dbReference type="Gene3D" id="1.10.8.430">
    <property type="entry name" value="Helical domain of apoptotic protease-activating factors"/>
    <property type="match status" value="1"/>
</dbReference>
<evidence type="ECO:0000259" key="8">
    <source>
        <dbReference type="Pfam" id="PF23559"/>
    </source>
</evidence>
<dbReference type="SMART" id="SM00367">
    <property type="entry name" value="LRR_CC"/>
    <property type="match status" value="3"/>
</dbReference>
<evidence type="ECO:0000259" key="9">
    <source>
        <dbReference type="Pfam" id="PF25019"/>
    </source>
</evidence>
<dbReference type="Pfam" id="PF25019">
    <property type="entry name" value="LRR_R13L1-DRL21"/>
    <property type="match status" value="1"/>
</dbReference>
<comment type="caution">
    <text evidence="10">The sequence shown here is derived from an EMBL/GenBank/DDBJ whole genome shotgun (WGS) entry which is preliminary data.</text>
</comment>
<dbReference type="InterPro" id="IPR036388">
    <property type="entry name" value="WH-like_DNA-bd_sf"/>
</dbReference>
<dbReference type="GO" id="GO:0006952">
    <property type="term" value="P:defense response"/>
    <property type="evidence" value="ECO:0007669"/>
    <property type="project" value="UniProtKB-KW"/>
</dbReference>
<dbReference type="PRINTS" id="PR00364">
    <property type="entry name" value="DISEASERSIST"/>
</dbReference>
<dbReference type="EMBL" id="ASHM01002093">
    <property type="protein sequence ID" value="PNY07777.1"/>
    <property type="molecule type" value="Genomic_DNA"/>
</dbReference>
<dbReference type="STRING" id="57577.A0A2K3NXL8"/>
<evidence type="ECO:0000313" key="11">
    <source>
        <dbReference type="Proteomes" id="UP000236291"/>
    </source>
</evidence>
<keyword evidence="3" id="KW-0547">Nucleotide-binding</keyword>
<keyword evidence="2" id="KW-0677">Repeat</keyword>
<dbReference type="GO" id="GO:0005524">
    <property type="term" value="F:ATP binding"/>
    <property type="evidence" value="ECO:0007669"/>
    <property type="project" value="UniProtKB-KW"/>
</dbReference>
<proteinExistence type="predicted"/>
<dbReference type="Gene3D" id="1.20.5.4130">
    <property type="match status" value="1"/>
</dbReference>
<feature type="domain" description="Disease resistance protein winged helix" evidence="8">
    <location>
        <begin position="423"/>
        <end position="491"/>
    </location>
</feature>
<dbReference type="Pfam" id="PF00931">
    <property type="entry name" value="NB-ARC"/>
    <property type="match status" value="1"/>
</dbReference>
<dbReference type="Pfam" id="PF23559">
    <property type="entry name" value="WHD_DRP"/>
    <property type="match status" value="1"/>
</dbReference>
<reference evidence="10 11" key="2">
    <citation type="journal article" date="2017" name="Front. Plant Sci.">
        <title>Gene Classification and Mining of Molecular Markers Useful in Red Clover (Trifolium pratense) Breeding.</title>
        <authorList>
            <person name="Istvanek J."/>
            <person name="Dluhosova J."/>
            <person name="Dluhos P."/>
            <person name="Patkova L."/>
            <person name="Nedelnik J."/>
            <person name="Repkova J."/>
        </authorList>
    </citation>
    <scope>NUCLEOTIDE SEQUENCE [LARGE SCALE GENOMIC DNA]</scope>
    <source>
        <strain evidence="11">cv. Tatra</strain>
        <tissue evidence="10">Young leaves</tissue>
    </source>
</reference>
<dbReference type="Gene3D" id="1.10.10.10">
    <property type="entry name" value="Winged helix-like DNA-binding domain superfamily/Winged helix DNA-binding domain"/>
    <property type="match status" value="1"/>
</dbReference>
<dbReference type="SUPFAM" id="SSF52540">
    <property type="entry name" value="P-loop containing nucleoside triphosphate hydrolases"/>
    <property type="match status" value="1"/>
</dbReference>
<dbReference type="AlphaFoldDB" id="A0A2K3NXL8"/>
<dbReference type="InterPro" id="IPR006553">
    <property type="entry name" value="Leu-rich_rpt_Cys-con_subtyp"/>
</dbReference>
<feature type="domain" description="NB-ARC" evidence="6">
    <location>
        <begin position="164"/>
        <end position="334"/>
    </location>
</feature>
<evidence type="ECO:0000259" key="6">
    <source>
        <dbReference type="Pfam" id="PF00931"/>
    </source>
</evidence>
<keyword evidence="5" id="KW-0067">ATP-binding</keyword>
<organism evidence="10 11">
    <name type="scientific">Trifolium pratense</name>
    <name type="common">Red clover</name>
    <dbReference type="NCBI Taxonomy" id="57577"/>
    <lineage>
        <taxon>Eukaryota</taxon>
        <taxon>Viridiplantae</taxon>
        <taxon>Streptophyta</taxon>
        <taxon>Embryophyta</taxon>
        <taxon>Tracheophyta</taxon>
        <taxon>Spermatophyta</taxon>
        <taxon>Magnoliopsida</taxon>
        <taxon>eudicotyledons</taxon>
        <taxon>Gunneridae</taxon>
        <taxon>Pentapetalae</taxon>
        <taxon>rosids</taxon>
        <taxon>fabids</taxon>
        <taxon>Fabales</taxon>
        <taxon>Fabaceae</taxon>
        <taxon>Papilionoideae</taxon>
        <taxon>50 kb inversion clade</taxon>
        <taxon>NPAAA clade</taxon>
        <taxon>Hologalegina</taxon>
        <taxon>IRL clade</taxon>
        <taxon>Trifolieae</taxon>
        <taxon>Trifolium</taxon>
    </lineage>
</organism>
<evidence type="ECO:0000256" key="4">
    <source>
        <dbReference type="ARBA" id="ARBA00022821"/>
    </source>
</evidence>